<dbReference type="AlphaFoldDB" id="J3NF84"/>
<sequence length="88" mass="9499">MELVIGIRLGLVQAHDCKTADYLSVNVVAQFHRNGKPVVTHQSGGLEEIAALTNIVYRDEGLEEASPQSPIGIARGAMAINMEDRRVG</sequence>
<reference evidence="1" key="2">
    <citation type="submission" date="2013-04" db="UniProtKB">
        <authorList>
            <consortium name="EnsemblPlants"/>
        </authorList>
    </citation>
    <scope>IDENTIFICATION</scope>
</reference>
<name>J3NF84_ORYBR</name>
<dbReference type="Gramene" id="OB12G26420.1">
    <property type="protein sequence ID" value="OB12G26420.1"/>
    <property type="gene ID" value="OB12G26420"/>
</dbReference>
<accession>J3NF84</accession>
<dbReference type="Proteomes" id="UP000006038">
    <property type="component" value="Chromosome 12"/>
</dbReference>
<protein>
    <submittedName>
        <fullName evidence="1">Uncharacterized protein</fullName>
    </submittedName>
</protein>
<evidence type="ECO:0000313" key="1">
    <source>
        <dbReference type="EnsemblPlants" id="OB12G26420.1"/>
    </source>
</evidence>
<evidence type="ECO:0000313" key="2">
    <source>
        <dbReference type="Proteomes" id="UP000006038"/>
    </source>
</evidence>
<reference evidence="1" key="1">
    <citation type="journal article" date="2013" name="Nat. Commun.">
        <title>Whole-genome sequencing of Oryza brachyantha reveals mechanisms underlying Oryza genome evolution.</title>
        <authorList>
            <person name="Chen J."/>
            <person name="Huang Q."/>
            <person name="Gao D."/>
            <person name="Wang J."/>
            <person name="Lang Y."/>
            <person name="Liu T."/>
            <person name="Li B."/>
            <person name="Bai Z."/>
            <person name="Luis Goicoechea J."/>
            <person name="Liang C."/>
            <person name="Chen C."/>
            <person name="Zhang W."/>
            <person name="Sun S."/>
            <person name="Liao Y."/>
            <person name="Zhang X."/>
            <person name="Yang L."/>
            <person name="Song C."/>
            <person name="Wang M."/>
            <person name="Shi J."/>
            <person name="Liu G."/>
            <person name="Liu J."/>
            <person name="Zhou H."/>
            <person name="Zhou W."/>
            <person name="Yu Q."/>
            <person name="An N."/>
            <person name="Chen Y."/>
            <person name="Cai Q."/>
            <person name="Wang B."/>
            <person name="Liu B."/>
            <person name="Min J."/>
            <person name="Huang Y."/>
            <person name="Wu H."/>
            <person name="Li Z."/>
            <person name="Zhang Y."/>
            <person name="Yin Y."/>
            <person name="Song W."/>
            <person name="Jiang J."/>
            <person name="Jackson S.A."/>
            <person name="Wing R.A."/>
            <person name="Wang J."/>
            <person name="Chen M."/>
        </authorList>
    </citation>
    <scope>NUCLEOTIDE SEQUENCE [LARGE SCALE GENOMIC DNA]</scope>
    <source>
        <strain evidence="1">cv. IRGC 101232</strain>
    </source>
</reference>
<organism evidence="1">
    <name type="scientific">Oryza brachyantha</name>
    <name type="common">malo sina</name>
    <dbReference type="NCBI Taxonomy" id="4533"/>
    <lineage>
        <taxon>Eukaryota</taxon>
        <taxon>Viridiplantae</taxon>
        <taxon>Streptophyta</taxon>
        <taxon>Embryophyta</taxon>
        <taxon>Tracheophyta</taxon>
        <taxon>Spermatophyta</taxon>
        <taxon>Magnoliopsida</taxon>
        <taxon>Liliopsida</taxon>
        <taxon>Poales</taxon>
        <taxon>Poaceae</taxon>
        <taxon>BOP clade</taxon>
        <taxon>Oryzoideae</taxon>
        <taxon>Oryzeae</taxon>
        <taxon>Oryzinae</taxon>
        <taxon>Oryza</taxon>
    </lineage>
</organism>
<dbReference type="HOGENOM" id="CLU_2472646_0_0_1"/>
<dbReference type="EnsemblPlants" id="OB12G26420.1">
    <property type="protein sequence ID" value="OB12G26420.1"/>
    <property type="gene ID" value="OB12G26420"/>
</dbReference>
<proteinExistence type="predicted"/>
<keyword evidence="2" id="KW-1185">Reference proteome</keyword>